<dbReference type="Gene3D" id="2.10.90.10">
    <property type="entry name" value="Cystine-knot cytokines"/>
    <property type="match status" value="1"/>
</dbReference>
<gene>
    <name evidence="4" type="ORF">DERF_010229</name>
    <name evidence="3" type="ORF">HUG17_0226</name>
</gene>
<dbReference type="Proteomes" id="UP000790347">
    <property type="component" value="Unassembled WGS sequence"/>
</dbReference>
<dbReference type="GO" id="GO:0008083">
    <property type="term" value="F:growth factor activity"/>
    <property type="evidence" value="ECO:0007669"/>
    <property type="project" value="InterPro"/>
</dbReference>
<evidence type="ECO:0000313" key="3">
    <source>
        <dbReference type="EMBL" id="KAH7644688.1"/>
    </source>
</evidence>
<evidence type="ECO:0000259" key="2">
    <source>
        <dbReference type="PROSITE" id="PS50278"/>
    </source>
</evidence>
<feature type="signal peptide" evidence="1">
    <location>
        <begin position="1"/>
        <end position="17"/>
    </location>
</feature>
<sequence length="244" mass="29235">MSAIIIIILILMTHGHCSKVQYVQYQPMMMNNSDQLLYEQSRCSLEYQTIDLDSESSTTNSINGHQSIHYYPRCIRVSRCIGCCSMQGQINFDDWNQRECRPTNIQYKTIIQTAQSIDHYHHNPDMMMKLYHRKVQVAYHTGCQCYCRQHLMNQCSNQRQKFYNDSCRCECRPDLVHERFECTKRLTIHGHMFWDNDRCECRCPQFYYAYKHHLHPMSIDTFCPRGHRFDMNNCKCIKQKNNIL</sequence>
<reference evidence="4" key="4">
    <citation type="journal article" date="2022" name="Res Sq">
        <title>Comparative Genomics Reveals Insights into the Divergent Evolution of Astigmatic Mites and Household Pest Adaptations.</title>
        <authorList>
            <person name="Xiong Q."/>
            <person name="Wan A.T.-Y."/>
            <person name="Liu X.-Y."/>
            <person name="Fung C.S.-H."/>
            <person name="Xiao X."/>
            <person name="Malainual N."/>
            <person name="Hou J."/>
            <person name="Wang L."/>
            <person name="Wang M."/>
            <person name="Yang K."/>
            <person name="Cui Y."/>
            <person name="Leung E."/>
            <person name="Nong W."/>
            <person name="Shin S.-K."/>
            <person name="Au S."/>
            <person name="Jeong K.Y."/>
            <person name="Chew F.T."/>
            <person name="Hui J."/>
            <person name="Leung T.F."/>
            <person name="Tungtrongchitr A."/>
            <person name="Zhong N."/>
            <person name="Liu Z."/>
            <person name="Tsui S."/>
        </authorList>
    </citation>
    <scope>NUCLEOTIDE SEQUENCE</scope>
    <source>
        <strain evidence="4">Derf</strain>
        <tissue evidence="4">Whole organism</tissue>
    </source>
</reference>
<dbReference type="EMBL" id="SDOV01000001">
    <property type="protein sequence ID" value="KAH7644688.1"/>
    <property type="molecule type" value="Genomic_DNA"/>
</dbReference>
<feature type="domain" description="Platelet-derived growth factor (PDGF) family profile" evidence="2">
    <location>
        <begin position="28"/>
        <end position="150"/>
    </location>
</feature>
<dbReference type="Proteomes" id="UP000828236">
    <property type="component" value="Unassembled WGS sequence"/>
</dbReference>
<dbReference type="InterPro" id="IPR000072">
    <property type="entry name" value="PDGF/VEGF_dom"/>
</dbReference>
<keyword evidence="5" id="KW-1185">Reference proteome</keyword>
<reference evidence="3" key="3">
    <citation type="journal article" date="2021" name="World Allergy Organ. J.">
        <title>Chromosome-level assembly of Dermatophagoides farinae genome and transcriptome reveals two novel allergens Der f 37 and Der f 39.</title>
        <authorList>
            <person name="Chen J."/>
            <person name="Cai Z."/>
            <person name="Fan D."/>
            <person name="Hu J."/>
            <person name="Hou Y."/>
            <person name="He Y."/>
            <person name="Zhang Z."/>
            <person name="Zhao Z."/>
            <person name="Gao P."/>
            <person name="Hu W."/>
            <person name="Sun J."/>
            <person name="Li J."/>
            <person name="Ji K."/>
        </authorList>
    </citation>
    <scope>NUCLEOTIDE SEQUENCE</scope>
    <source>
        <strain evidence="3">JKM2019</strain>
    </source>
</reference>
<evidence type="ECO:0000313" key="4">
    <source>
        <dbReference type="EMBL" id="KAH9511802.1"/>
    </source>
</evidence>
<reference evidence="3" key="2">
    <citation type="submission" date="2020-06" db="EMBL/GenBank/DDBJ databases">
        <authorList>
            <person name="Ji K."/>
            <person name="Li J."/>
        </authorList>
    </citation>
    <scope>NUCLEOTIDE SEQUENCE</scope>
    <source>
        <strain evidence="3">JKM2019</strain>
        <tissue evidence="3">Whole body</tissue>
    </source>
</reference>
<dbReference type="SUPFAM" id="SSF57501">
    <property type="entry name" value="Cystine-knot cytokines"/>
    <property type="match status" value="1"/>
</dbReference>
<feature type="chain" id="PRO_5038324686" evidence="1">
    <location>
        <begin position="18"/>
        <end position="244"/>
    </location>
</feature>
<evidence type="ECO:0000256" key="1">
    <source>
        <dbReference type="SAM" id="SignalP"/>
    </source>
</evidence>
<reference evidence="4" key="1">
    <citation type="submission" date="2013-05" db="EMBL/GenBank/DDBJ databases">
        <authorList>
            <person name="Yim A.K.Y."/>
            <person name="Chan T.F."/>
            <person name="Ji K.M."/>
            <person name="Liu X.Y."/>
            <person name="Zhou J.W."/>
            <person name="Li R.Q."/>
            <person name="Yang K.Y."/>
            <person name="Li J."/>
            <person name="Li M."/>
            <person name="Law P.T.W."/>
            <person name="Wu Y.L."/>
            <person name="Cai Z.L."/>
            <person name="Qin H."/>
            <person name="Bao Y."/>
            <person name="Leung R.K.K."/>
            <person name="Ng P.K.S."/>
            <person name="Zou J."/>
            <person name="Zhong X.J."/>
            <person name="Ran P.X."/>
            <person name="Zhong N.S."/>
            <person name="Liu Z.G."/>
            <person name="Tsui S.K.W."/>
        </authorList>
    </citation>
    <scope>NUCLEOTIDE SEQUENCE</scope>
    <source>
        <strain evidence="4">Derf</strain>
        <tissue evidence="4">Whole organism</tissue>
    </source>
</reference>
<dbReference type="AlphaFoldDB" id="A0A922HVN2"/>
<comment type="caution">
    <text evidence="4">The sequence shown here is derived from an EMBL/GenBank/DDBJ whole genome shotgun (WGS) entry which is preliminary data.</text>
</comment>
<dbReference type="InterPro" id="IPR029034">
    <property type="entry name" value="Cystine-knot_cytokine"/>
</dbReference>
<dbReference type="PROSITE" id="PS50278">
    <property type="entry name" value="PDGF_2"/>
    <property type="match status" value="1"/>
</dbReference>
<accession>A0A922HVN2</accession>
<protein>
    <submittedName>
        <fullName evidence="3">Vegf protein-like protein</fullName>
    </submittedName>
</protein>
<organism evidence="4 5">
    <name type="scientific">Dermatophagoides farinae</name>
    <name type="common">American house dust mite</name>
    <dbReference type="NCBI Taxonomy" id="6954"/>
    <lineage>
        <taxon>Eukaryota</taxon>
        <taxon>Metazoa</taxon>
        <taxon>Ecdysozoa</taxon>
        <taxon>Arthropoda</taxon>
        <taxon>Chelicerata</taxon>
        <taxon>Arachnida</taxon>
        <taxon>Acari</taxon>
        <taxon>Acariformes</taxon>
        <taxon>Sarcoptiformes</taxon>
        <taxon>Astigmata</taxon>
        <taxon>Psoroptidia</taxon>
        <taxon>Analgoidea</taxon>
        <taxon>Pyroglyphidae</taxon>
        <taxon>Dermatophagoidinae</taxon>
        <taxon>Dermatophagoides</taxon>
    </lineage>
</organism>
<name>A0A922HVN2_DERFA</name>
<dbReference type="EMBL" id="ASGP02000004">
    <property type="protein sequence ID" value="KAH9511802.1"/>
    <property type="molecule type" value="Genomic_DNA"/>
</dbReference>
<proteinExistence type="predicted"/>
<evidence type="ECO:0000313" key="5">
    <source>
        <dbReference type="Proteomes" id="UP000790347"/>
    </source>
</evidence>
<keyword evidence="1" id="KW-0732">Signal</keyword>
<dbReference type="GO" id="GO:0016020">
    <property type="term" value="C:membrane"/>
    <property type="evidence" value="ECO:0007669"/>
    <property type="project" value="InterPro"/>
</dbReference>